<dbReference type="SUPFAM" id="SSF53448">
    <property type="entry name" value="Nucleotide-diphospho-sugar transferases"/>
    <property type="match status" value="1"/>
</dbReference>
<keyword evidence="1 6" id="KW-0413">Isomerase</keyword>
<dbReference type="InterPro" id="IPR015813">
    <property type="entry name" value="Pyrv/PenolPyrv_kinase-like_dom"/>
</dbReference>
<dbReference type="PANTHER" id="PTHR42905">
    <property type="entry name" value="PHOSPHOENOLPYRUVATE CARBOXYLASE"/>
    <property type="match status" value="1"/>
</dbReference>
<dbReference type="InterPro" id="IPR040442">
    <property type="entry name" value="Pyrv_kinase-like_dom_sf"/>
</dbReference>
<dbReference type="Pfam" id="PF01467">
    <property type="entry name" value="CTP_transf_like"/>
    <property type="match status" value="1"/>
</dbReference>
<dbReference type="CDD" id="cd00377">
    <property type="entry name" value="ICL_PEPM"/>
    <property type="match status" value="1"/>
</dbReference>
<dbReference type="InterPro" id="IPR039556">
    <property type="entry name" value="ICL/PEPM"/>
</dbReference>
<evidence type="ECO:0000313" key="7">
    <source>
        <dbReference type="Proteomes" id="UP000522163"/>
    </source>
</evidence>
<keyword evidence="6" id="KW-0670">Pyruvate</keyword>
<dbReference type="InterPro" id="IPR025877">
    <property type="entry name" value="MobA-like_NTP_Trfase"/>
</dbReference>
<dbReference type="Proteomes" id="UP000522163">
    <property type="component" value="Unassembled WGS sequence"/>
</dbReference>
<dbReference type="SUPFAM" id="SSF52374">
    <property type="entry name" value="Nucleotidylyl transferase"/>
    <property type="match status" value="1"/>
</dbReference>
<sequence>MKALILNSGKGSRMGDLTSKHPKCMTEIASMETIISRQLRQVEESGIKEVVITTGPFEDKLINYVESLGLDLDISFVCNPLYEDTNYIYSIYLARAFLNDTDLLLMHGDLVIENAVFFSFLEQEGSLMAGSTTKELPEKDFKAEILDGYISKVGISGFNYSYSVEPFYKLTKEDWEIWLSAIIDFCERRDDGDEEQGRKEKENLDGREPLGHNARFVTFWQKQYAEEALNTVLSKMNLKFYDIDNQLCQEVDNPEDLAVVVHLLSRVKNRTVYLCFSSDILYNAHFELLRQARRIGKVIVGVLTDEVVSSYKRYPLLSFSQRKEMFENIAGVDRVVEQDSLSYRKNLEYFKPDFVIHGDDWQHDFQKPIRDEVCSVLAEYGGKLVEFPYVRDEKYRDLEKRSKAELAMPDFRRGRLRRELNMKGFVRVMEAHDGLTGLIVENTKVYKEGAAHQFDAMWISSLCDSTAKGKPDIELVDMSSRFRTIEDITEITTKPIIFDGDTGGIKEHFVYTVRSLERLGVSMVIIEDKKGLKKNSLFGTEVEQTQDSIESFSEKIRAGKNAQRTKEFMICARIESLILEKGMDDALDRAFAFVDAGADAIMIHSRKKEPAEIFTFVERFRTVDKETYIVVVPTSFNTVKEEDFKARGVNVVIYANQLMRASVPAMENAAKTILVNERAEECDKLLMPFSEIIRLIPEEN</sequence>
<gene>
    <name evidence="6" type="ORF">HNQ46_000505</name>
</gene>
<dbReference type="InterPro" id="IPR012698">
    <property type="entry name" value="PEnolPyrv_PMutase_core"/>
</dbReference>
<dbReference type="AlphaFoldDB" id="A0A7W9SEH5"/>
<dbReference type="GO" id="GO:0050188">
    <property type="term" value="F:phosphoenolpyruvate mutase activity"/>
    <property type="evidence" value="ECO:0007669"/>
    <property type="project" value="UniProtKB-EC"/>
</dbReference>
<name>A0A7W9SEH5_9FIRM</name>
<accession>A0A7W9SEH5</accession>
<evidence type="ECO:0000259" key="5">
    <source>
        <dbReference type="Pfam" id="PF12804"/>
    </source>
</evidence>
<dbReference type="InterPro" id="IPR029044">
    <property type="entry name" value="Nucleotide-diphossugar_trans"/>
</dbReference>
<reference evidence="6 7" key="1">
    <citation type="submission" date="2020-08" db="EMBL/GenBank/DDBJ databases">
        <title>Genomic Encyclopedia of Type Strains, Phase IV (KMG-IV): sequencing the most valuable type-strain genomes for metagenomic binning, comparative biology and taxonomic classification.</title>
        <authorList>
            <person name="Goeker M."/>
        </authorList>
    </citation>
    <scope>NUCLEOTIDE SEQUENCE [LARGE SCALE GENOMIC DNA]</scope>
    <source>
        <strain evidence="6 7">DSM 17245</strain>
    </source>
</reference>
<dbReference type="GeneID" id="85014068"/>
<evidence type="ECO:0000256" key="1">
    <source>
        <dbReference type="ARBA" id="ARBA00023235"/>
    </source>
</evidence>
<dbReference type="Pfam" id="PF12804">
    <property type="entry name" value="NTP_transf_3"/>
    <property type="match status" value="1"/>
</dbReference>
<dbReference type="Pfam" id="PF13714">
    <property type="entry name" value="PEP_mutase"/>
    <property type="match status" value="1"/>
</dbReference>
<proteinExistence type="inferred from homology"/>
<dbReference type="RefSeq" id="WP_183682573.1">
    <property type="nucleotide sequence ID" value="NZ_JACHHH010000002.1"/>
</dbReference>
<dbReference type="Gene3D" id="3.40.50.620">
    <property type="entry name" value="HUPs"/>
    <property type="match status" value="1"/>
</dbReference>
<organism evidence="6 7">
    <name type="scientific">Oribacterium sinus</name>
    <dbReference type="NCBI Taxonomy" id="237576"/>
    <lineage>
        <taxon>Bacteria</taxon>
        <taxon>Bacillati</taxon>
        <taxon>Bacillota</taxon>
        <taxon>Clostridia</taxon>
        <taxon>Lachnospirales</taxon>
        <taxon>Lachnospiraceae</taxon>
        <taxon>Oribacterium</taxon>
    </lineage>
</organism>
<comment type="similarity">
    <text evidence="3">Belongs to the isocitrate lyase/PEP mutase superfamily. PEP mutase family.</text>
</comment>
<dbReference type="EMBL" id="JACHHH010000002">
    <property type="protein sequence ID" value="MBB6040542.1"/>
    <property type="molecule type" value="Genomic_DNA"/>
</dbReference>
<dbReference type="SUPFAM" id="SSF51621">
    <property type="entry name" value="Phosphoenolpyruvate/pyruvate domain"/>
    <property type="match status" value="1"/>
</dbReference>
<dbReference type="EC" id="5.4.2.9" evidence="2"/>
<feature type="domain" description="MobA-like NTP transferase" evidence="5">
    <location>
        <begin position="3"/>
        <end position="111"/>
    </location>
</feature>
<dbReference type="InterPro" id="IPR004821">
    <property type="entry name" value="Cyt_trans-like"/>
</dbReference>
<evidence type="ECO:0000313" key="6">
    <source>
        <dbReference type="EMBL" id="MBB6040542.1"/>
    </source>
</evidence>
<dbReference type="PANTHER" id="PTHR42905:SF7">
    <property type="entry name" value="PHOSPHOENOLPYRUVATE PHOSPHOMUTASE"/>
    <property type="match status" value="1"/>
</dbReference>
<evidence type="ECO:0000256" key="3">
    <source>
        <dbReference type="ARBA" id="ARBA00038455"/>
    </source>
</evidence>
<comment type="caution">
    <text evidence="6">The sequence shown here is derived from an EMBL/GenBank/DDBJ whole genome shotgun (WGS) entry which is preliminary data.</text>
</comment>
<feature type="domain" description="Cytidyltransferase-like" evidence="4">
    <location>
        <begin position="279"/>
        <end position="373"/>
    </location>
</feature>
<evidence type="ECO:0000259" key="4">
    <source>
        <dbReference type="Pfam" id="PF01467"/>
    </source>
</evidence>
<dbReference type="InterPro" id="IPR014729">
    <property type="entry name" value="Rossmann-like_a/b/a_fold"/>
</dbReference>
<dbReference type="Gene3D" id="3.90.550.10">
    <property type="entry name" value="Spore Coat Polysaccharide Biosynthesis Protein SpsA, Chain A"/>
    <property type="match status" value="1"/>
</dbReference>
<dbReference type="Gene3D" id="3.20.20.60">
    <property type="entry name" value="Phosphoenolpyruvate-binding domains"/>
    <property type="match status" value="1"/>
</dbReference>
<protein>
    <recommendedName>
        <fullName evidence="2">phosphoenolpyruvate mutase</fullName>
        <ecNumber evidence="2">5.4.2.9</ecNumber>
    </recommendedName>
</protein>
<evidence type="ECO:0000256" key="2">
    <source>
        <dbReference type="ARBA" id="ARBA00024063"/>
    </source>
</evidence>
<dbReference type="NCBIfam" id="TIGR02320">
    <property type="entry name" value="PEP_mutase"/>
    <property type="match status" value="1"/>
</dbReference>